<organism evidence="10 11">
    <name type="scientific">Streptomyces variegatus</name>
    <dbReference type="NCBI Taxonomy" id="284040"/>
    <lineage>
        <taxon>Bacteria</taxon>
        <taxon>Bacillati</taxon>
        <taxon>Actinomycetota</taxon>
        <taxon>Actinomycetes</taxon>
        <taxon>Kitasatosporales</taxon>
        <taxon>Streptomycetaceae</taxon>
        <taxon>Streptomyces</taxon>
    </lineage>
</organism>
<dbReference type="EC" id="2.3.3.13" evidence="3"/>
<keyword evidence="4" id="KW-0028">Amino-acid biosynthesis</keyword>
<dbReference type="SUPFAM" id="SSF51569">
    <property type="entry name" value="Aldolase"/>
    <property type="match status" value="1"/>
</dbReference>
<dbReference type="RefSeq" id="WP_031131430.1">
    <property type="nucleotide sequence ID" value="NZ_JYJH01000001.1"/>
</dbReference>
<proteinExistence type="inferred from homology"/>
<evidence type="ECO:0000256" key="6">
    <source>
        <dbReference type="ARBA" id="ARBA00023304"/>
    </source>
</evidence>
<reference evidence="11" key="1">
    <citation type="submission" date="2015-02" db="EMBL/GenBank/DDBJ databases">
        <authorList>
            <person name="Ju K.-S."/>
            <person name="Doroghazi J.R."/>
            <person name="Metcalf W."/>
        </authorList>
    </citation>
    <scope>NUCLEOTIDE SEQUENCE [LARGE SCALE GENOMIC DNA]</scope>
    <source>
        <strain evidence="11">NRRL B-16380</strain>
    </source>
</reference>
<dbReference type="SMART" id="SM00917">
    <property type="entry name" value="LeuA_dimer"/>
    <property type="match status" value="1"/>
</dbReference>
<dbReference type="EMBL" id="JYJH01000001">
    <property type="protein sequence ID" value="KJK41341.1"/>
    <property type="molecule type" value="Genomic_DNA"/>
</dbReference>
<keyword evidence="6" id="KW-0100">Branched-chain amino acid biosynthesis</keyword>
<evidence type="ECO:0000256" key="3">
    <source>
        <dbReference type="ARBA" id="ARBA00012973"/>
    </source>
</evidence>
<evidence type="ECO:0000313" key="10">
    <source>
        <dbReference type="EMBL" id="KJK41341.1"/>
    </source>
</evidence>
<dbReference type="PANTHER" id="PTHR46911:SF1">
    <property type="entry name" value="2-ISOPROPYLMALATE SYNTHASE"/>
    <property type="match status" value="1"/>
</dbReference>
<dbReference type="Pfam" id="PF22615">
    <property type="entry name" value="IPMS_D2"/>
    <property type="match status" value="1"/>
</dbReference>
<dbReference type="InterPro" id="IPR054692">
    <property type="entry name" value="LeuA-like_post-cat"/>
</dbReference>
<dbReference type="PROSITE" id="PS00816">
    <property type="entry name" value="AIPM_HOMOCIT_SYNTH_2"/>
    <property type="match status" value="1"/>
</dbReference>
<name>A0A0M2GYM2_9ACTN</name>
<feature type="region of interest" description="Disordered" evidence="8">
    <location>
        <begin position="545"/>
        <end position="566"/>
    </location>
</feature>
<dbReference type="Gene3D" id="3.20.20.70">
    <property type="entry name" value="Aldolase class I"/>
    <property type="match status" value="1"/>
</dbReference>
<dbReference type="GO" id="GO:0003852">
    <property type="term" value="F:2-isopropylmalate synthase activity"/>
    <property type="evidence" value="ECO:0007669"/>
    <property type="project" value="UniProtKB-EC"/>
</dbReference>
<dbReference type="NCBIfam" id="NF002991">
    <property type="entry name" value="PRK03739.1"/>
    <property type="match status" value="1"/>
</dbReference>
<dbReference type="PROSITE" id="PS00815">
    <property type="entry name" value="AIPM_HOMOCIT_SYNTH_1"/>
    <property type="match status" value="1"/>
</dbReference>
<dbReference type="Proteomes" id="UP000034786">
    <property type="component" value="Unassembled WGS sequence"/>
</dbReference>
<sequence>MSETHLSPLPRLVPPSGPAGPDQPWWNAQRGSTMPFRRYRRTPAVQVPDRRDWPGRTADRAPLWASVDLRDGNQSLANPMDIQRKTMLFDLLVRMGFKDIEVGYPSASEADFSFLRELITRDRIPDDVTVSVFTPARPELIDRTFEAIEGADRAMVHLCHATACLWREVVFQMTTTDVERMAVTAAEHVLRRADAAGRTRFRFEYSPETFNITEPEYVLGLSNTVAALWDAAPDRPVTLNLPTTVETDHPHVFADQVEWMHRNLERRESIILSVHPHNDRGTAVASAELAVLAGADRIEGTLFGNGERTGNVCLATLALNLFSQGVDPQLDFSDIDGIRRTVEAANQMPVPARHPYAGDLVYTAFSGTHQDAISKGLRAMARRAEEADEPESRTAWQVPYLPIDPKDVGRDYEAVVRVNSQSGRGGIAHVLRGSYGLDLPRALSRELAEHVQRAADRDGTEVNSRRLWEIFSTEYLEPADPYLTLKDYEVSHGPAGTGLRALVTVRGGTELALLGSGADPATAFTRALTAAGIPAELLTLTQHPLTGAERPRATAGPASRTTPRTAAYGQLSATGRTWWGAAIADRPDGAELQAVVSAINRVHA</sequence>
<dbReference type="InterPro" id="IPR002034">
    <property type="entry name" value="AIPM/Hcit_synth_CS"/>
</dbReference>
<comment type="caution">
    <text evidence="10">The sequence shown here is derived from an EMBL/GenBank/DDBJ whole genome shotgun (WGS) entry which is preliminary data.</text>
</comment>
<dbReference type="Gene3D" id="3.30.160.270">
    <property type="match status" value="1"/>
</dbReference>
<dbReference type="PROSITE" id="PS50991">
    <property type="entry name" value="PYR_CT"/>
    <property type="match status" value="1"/>
</dbReference>
<feature type="domain" description="Pyruvate carboxyltransferase" evidence="9">
    <location>
        <begin position="62"/>
        <end position="336"/>
    </location>
</feature>
<dbReference type="SUPFAM" id="SSF89000">
    <property type="entry name" value="post-HMGL domain-like"/>
    <property type="match status" value="1"/>
</dbReference>
<protein>
    <recommendedName>
        <fullName evidence="3">2-isopropylmalate synthase</fullName>
        <ecNumber evidence="3">2.3.3.13</ecNumber>
    </recommendedName>
</protein>
<evidence type="ECO:0000256" key="8">
    <source>
        <dbReference type="SAM" id="MobiDB-lite"/>
    </source>
</evidence>
<evidence type="ECO:0000256" key="5">
    <source>
        <dbReference type="ARBA" id="ARBA00022679"/>
    </source>
</evidence>
<evidence type="ECO:0000256" key="7">
    <source>
        <dbReference type="RuleBase" id="RU003523"/>
    </source>
</evidence>
<feature type="region of interest" description="Disordered" evidence="8">
    <location>
        <begin position="1"/>
        <end position="29"/>
    </location>
</feature>
<dbReference type="Pfam" id="PF00682">
    <property type="entry name" value="HMGL-like"/>
    <property type="match status" value="1"/>
</dbReference>
<dbReference type="CDD" id="cd07942">
    <property type="entry name" value="DRE_TIM_LeuA"/>
    <property type="match status" value="1"/>
</dbReference>
<dbReference type="STRING" id="284040.UK15_00440"/>
<keyword evidence="11" id="KW-1185">Reference proteome</keyword>
<dbReference type="InterPro" id="IPR039371">
    <property type="entry name" value="LeuA_N_DRE-TIM"/>
</dbReference>
<dbReference type="GO" id="GO:0009098">
    <property type="term" value="P:L-leucine biosynthetic process"/>
    <property type="evidence" value="ECO:0007669"/>
    <property type="project" value="InterPro"/>
</dbReference>
<dbReference type="InterPro" id="IPR013709">
    <property type="entry name" value="2-isopropylmalate_synth_dimer"/>
</dbReference>
<dbReference type="AlphaFoldDB" id="A0A0M2GYM2"/>
<evidence type="ECO:0000256" key="1">
    <source>
        <dbReference type="ARBA" id="ARBA00000064"/>
    </source>
</evidence>
<dbReference type="PANTHER" id="PTHR46911">
    <property type="match status" value="1"/>
</dbReference>
<accession>A0A0M2GYM2</accession>
<evidence type="ECO:0000256" key="2">
    <source>
        <dbReference type="ARBA" id="ARBA00009767"/>
    </source>
</evidence>
<dbReference type="PATRIC" id="fig|284040.3.peg.92"/>
<evidence type="ECO:0000256" key="4">
    <source>
        <dbReference type="ARBA" id="ARBA00022605"/>
    </source>
</evidence>
<comment type="catalytic activity">
    <reaction evidence="1">
        <text>3-methyl-2-oxobutanoate + acetyl-CoA + H2O = (2S)-2-isopropylmalate + CoA + H(+)</text>
        <dbReference type="Rhea" id="RHEA:21524"/>
        <dbReference type="ChEBI" id="CHEBI:1178"/>
        <dbReference type="ChEBI" id="CHEBI:11851"/>
        <dbReference type="ChEBI" id="CHEBI:15377"/>
        <dbReference type="ChEBI" id="CHEBI:15378"/>
        <dbReference type="ChEBI" id="CHEBI:57287"/>
        <dbReference type="ChEBI" id="CHEBI:57288"/>
        <dbReference type="EC" id="2.3.3.13"/>
    </reaction>
</comment>
<gene>
    <name evidence="10" type="ORF">UK15_00440</name>
</gene>
<dbReference type="InterPro" id="IPR036230">
    <property type="entry name" value="LeuA_allosteric_dom_sf"/>
</dbReference>
<evidence type="ECO:0000259" key="9">
    <source>
        <dbReference type="PROSITE" id="PS50991"/>
    </source>
</evidence>
<dbReference type="InterPro" id="IPR000891">
    <property type="entry name" value="PYR_CT"/>
</dbReference>
<evidence type="ECO:0000313" key="11">
    <source>
        <dbReference type="Proteomes" id="UP000034786"/>
    </source>
</evidence>
<dbReference type="InterPro" id="IPR013785">
    <property type="entry name" value="Aldolase_TIM"/>
</dbReference>
<keyword evidence="5 7" id="KW-0808">Transferase</keyword>
<comment type="similarity">
    <text evidence="2">Belongs to the alpha-IPM synthase/homocitrate synthase family. LeuA type 2 subfamily.</text>
</comment>
<dbReference type="SUPFAM" id="SSF110921">
    <property type="entry name" value="2-isopropylmalate synthase LeuA, allosteric (dimerisation) domain"/>
    <property type="match status" value="1"/>
</dbReference>